<accession>A0A1R2C6B5</accession>
<protein>
    <submittedName>
        <fullName evidence="1">Uncharacterized protein</fullName>
    </submittedName>
</protein>
<evidence type="ECO:0000313" key="2">
    <source>
        <dbReference type="Proteomes" id="UP000187209"/>
    </source>
</evidence>
<organism evidence="1 2">
    <name type="scientific">Stentor coeruleus</name>
    <dbReference type="NCBI Taxonomy" id="5963"/>
    <lineage>
        <taxon>Eukaryota</taxon>
        <taxon>Sar</taxon>
        <taxon>Alveolata</taxon>
        <taxon>Ciliophora</taxon>
        <taxon>Postciliodesmatophora</taxon>
        <taxon>Heterotrichea</taxon>
        <taxon>Heterotrichida</taxon>
        <taxon>Stentoridae</taxon>
        <taxon>Stentor</taxon>
    </lineage>
</organism>
<proteinExistence type="predicted"/>
<dbReference type="Proteomes" id="UP000187209">
    <property type="component" value="Unassembled WGS sequence"/>
</dbReference>
<comment type="caution">
    <text evidence="1">The sequence shown here is derived from an EMBL/GenBank/DDBJ whole genome shotgun (WGS) entry which is preliminary data.</text>
</comment>
<gene>
    <name evidence="1" type="ORF">SteCoe_14303</name>
</gene>
<reference evidence="1 2" key="1">
    <citation type="submission" date="2016-11" db="EMBL/GenBank/DDBJ databases">
        <title>The macronuclear genome of Stentor coeruleus: a giant cell with tiny introns.</title>
        <authorList>
            <person name="Slabodnick M."/>
            <person name="Ruby J.G."/>
            <person name="Reiff S.B."/>
            <person name="Swart E.C."/>
            <person name="Gosai S."/>
            <person name="Prabakaran S."/>
            <person name="Witkowska E."/>
            <person name="Larue G.E."/>
            <person name="Fisher S."/>
            <person name="Freeman R.M."/>
            <person name="Gunawardena J."/>
            <person name="Chu W."/>
            <person name="Stover N.A."/>
            <person name="Gregory B.D."/>
            <person name="Nowacki M."/>
            <person name="Derisi J."/>
            <person name="Roy S.W."/>
            <person name="Marshall W.F."/>
            <person name="Sood P."/>
        </authorList>
    </citation>
    <scope>NUCLEOTIDE SEQUENCE [LARGE SCALE GENOMIC DNA]</scope>
    <source>
        <strain evidence="1">WM001</strain>
    </source>
</reference>
<dbReference type="Pfam" id="PF15139">
    <property type="entry name" value="CFAP95"/>
    <property type="match status" value="1"/>
</dbReference>
<sequence length="301" mass="34273">MSYRSYNNKTLIQNWYEDRMAPAQVSQLYPSEMVIREKEESISCLTSAGVPKALNTLKRQQKWNTAGVIPDDGFREMYTVNKTEILDPQKTKEEVSKAPLLYDSMGKTQSIIQKNNIASLIHVDRDTTGPKSGFGSLLPKHPDTWEKRYFETTYNKIHGEPGPKAKSVTVEHKNFITTNQMFYNTGKELITNSAGKSYKPGFLDSLKDKSELLCAEKLRTSEDPQHNTLIQRTWLPTQDPGVKARMTGIAIEMPKVDNENSLPLGIGEYFNKEKKHEPGAYRKVRTDVTMSPVEHVRMALR</sequence>
<keyword evidence="2" id="KW-1185">Reference proteome</keyword>
<evidence type="ECO:0000313" key="1">
    <source>
        <dbReference type="EMBL" id="OMJ84563.1"/>
    </source>
</evidence>
<dbReference type="EMBL" id="MPUH01000265">
    <property type="protein sequence ID" value="OMJ84563.1"/>
    <property type="molecule type" value="Genomic_DNA"/>
</dbReference>
<dbReference type="AlphaFoldDB" id="A0A1R2C6B5"/>
<dbReference type="InterPro" id="IPR027905">
    <property type="entry name" value="CFAP95"/>
</dbReference>
<name>A0A1R2C6B5_9CILI</name>
<dbReference type="OrthoDB" id="309575at2759"/>